<organism evidence="3 4">
    <name type="scientific">Blattamonas nauphoetae</name>
    <dbReference type="NCBI Taxonomy" id="2049346"/>
    <lineage>
        <taxon>Eukaryota</taxon>
        <taxon>Metamonada</taxon>
        <taxon>Preaxostyla</taxon>
        <taxon>Oxymonadida</taxon>
        <taxon>Blattamonas</taxon>
    </lineage>
</organism>
<sequence length="1022" mass="111217">MVFEGETEPDWTWWHHTPESRAGSMVGLSFSTPAGPTLTNIEANLNSSNVNEAIVSVKVDSIYAGSFDLVLFDTSDSEQTPISIGPFSFSSSSTPTTSSHTVVIRPSGLLWYGKTYTVKTLSSPTLFVVHSSPTFQIPSLLRAASSSLNLGNLDEVILSLTAFGFPVSTPITLTIVDVDDNDDPKGSTFELTGMTSATEDSPHILATLVEVHKLQHVRRFEITQCDITGRKTVLNGRVFFRVPHRPTLTGVDFSFATTSHTTYYLILNGTDLPVGETFIVSLDGFDEKVEVTFTTPNGGLSTELALGWSDTLQFDTVYPLLSVIHKGLSGFVMPFTDLTLHTKPCPNPLILYATDSENSDPKFCGAVERPCSSVDVAWTIVEAFSARAVSLVLINQLHLPSPISIGAGQGVVVKPHLLPPTLVVPSTASLTDATSLVSVAGTLSLKDVSIKVLVDALSFVLFDVEGGKLVMESVHVSGVPSSSDLLDGIEGLCSWETGLIKLHDAEMETHSCEFSSIEMGEIWMESSNLSLTSTQILSNGARFSLFPSAQQDVMCKSGNITILPSSSDTSEDRWISSTSECSVVLNGSELKTPHFVPSLDTNKSKSTQSKKKDSFSVSIVGSKLIPCDLKLEVSESSSSSHSLQSNKVPVLIPLSFSSVDSWNETHITMSIASSSLSSLSLNEKWTACIVFGMDQHTDSFVFLETLKERKAEALRESLRWLIPVIVCSVLLLLAVLIVIVVLVWRRKKQPTSSNTEKSSAEQELAEDVVVKVEVEETMHRSTENVIGEKSDEDGRFGLMQHNPSPTIEHGNVTAKEGSKMGIQVEAMKCQDDFGIVMVNDADTLFNKLHTEHADLGPNKALIQRQIVLGLQKITEQNTLLHIAAKISSHSILLDSATSVLFKIDTSHSNLDQVPTNNLRVKDDVEEIRWRAPEQGEKEGEVSAAVDNVKAPIFRLGLILWEIETGQVPFGEIDAVNAHRQLAAGISLPLQKIADSSMRDLIVECLRVDPDERHQLTDILSKL</sequence>
<keyword evidence="4" id="KW-1185">Reference proteome</keyword>
<gene>
    <name evidence="3" type="ORF">BLNAU_14148</name>
</gene>
<dbReference type="InterPro" id="IPR011009">
    <property type="entry name" value="Kinase-like_dom_sf"/>
</dbReference>
<name>A0ABQ9XHY4_9EUKA</name>
<protein>
    <recommendedName>
        <fullName evidence="2">Protein kinase domain-containing protein</fullName>
    </recommendedName>
</protein>
<dbReference type="SUPFAM" id="SSF56112">
    <property type="entry name" value="Protein kinase-like (PK-like)"/>
    <property type="match status" value="1"/>
</dbReference>
<dbReference type="EMBL" id="JARBJD010000127">
    <property type="protein sequence ID" value="KAK2950957.1"/>
    <property type="molecule type" value="Genomic_DNA"/>
</dbReference>
<dbReference type="InterPro" id="IPR000719">
    <property type="entry name" value="Prot_kinase_dom"/>
</dbReference>
<feature type="transmembrane region" description="Helical" evidence="1">
    <location>
        <begin position="720"/>
        <end position="744"/>
    </location>
</feature>
<proteinExistence type="predicted"/>
<evidence type="ECO:0000259" key="2">
    <source>
        <dbReference type="PROSITE" id="PS50011"/>
    </source>
</evidence>
<dbReference type="Proteomes" id="UP001281761">
    <property type="component" value="Unassembled WGS sequence"/>
</dbReference>
<comment type="caution">
    <text evidence="3">The sequence shown here is derived from an EMBL/GenBank/DDBJ whole genome shotgun (WGS) entry which is preliminary data.</text>
</comment>
<evidence type="ECO:0000313" key="4">
    <source>
        <dbReference type="Proteomes" id="UP001281761"/>
    </source>
</evidence>
<feature type="domain" description="Protein kinase" evidence="2">
    <location>
        <begin position="665"/>
        <end position="1022"/>
    </location>
</feature>
<keyword evidence="1" id="KW-1133">Transmembrane helix</keyword>
<accession>A0ABQ9XHY4</accession>
<keyword evidence="1" id="KW-0812">Transmembrane</keyword>
<evidence type="ECO:0000256" key="1">
    <source>
        <dbReference type="SAM" id="Phobius"/>
    </source>
</evidence>
<dbReference type="PROSITE" id="PS50011">
    <property type="entry name" value="PROTEIN_KINASE_DOM"/>
    <property type="match status" value="1"/>
</dbReference>
<dbReference type="Pfam" id="PF07714">
    <property type="entry name" value="PK_Tyr_Ser-Thr"/>
    <property type="match status" value="1"/>
</dbReference>
<evidence type="ECO:0000313" key="3">
    <source>
        <dbReference type="EMBL" id="KAK2950957.1"/>
    </source>
</evidence>
<dbReference type="Gene3D" id="1.10.510.10">
    <property type="entry name" value="Transferase(Phosphotransferase) domain 1"/>
    <property type="match status" value="1"/>
</dbReference>
<keyword evidence="1" id="KW-0472">Membrane</keyword>
<dbReference type="InterPro" id="IPR001245">
    <property type="entry name" value="Ser-Thr/Tyr_kinase_cat_dom"/>
</dbReference>
<reference evidence="3 4" key="1">
    <citation type="journal article" date="2022" name="bioRxiv">
        <title>Genomics of Preaxostyla Flagellates Illuminates Evolutionary Transitions and the Path Towards Mitochondrial Loss.</title>
        <authorList>
            <person name="Novak L.V.F."/>
            <person name="Treitli S.C."/>
            <person name="Pyrih J."/>
            <person name="Halakuc P."/>
            <person name="Pipaliya S.V."/>
            <person name="Vacek V."/>
            <person name="Brzon O."/>
            <person name="Soukal P."/>
            <person name="Eme L."/>
            <person name="Dacks J.B."/>
            <person name="Karnkowska A."/>
            <person name="Elias M."/>
            <person name="Hampl V."/>
        </authorList>
    </citation>
    <scope>NUCLEOTIDE SEQUENCE [LARGE SCALE GENOMIC DNA]</scope>
    <source>
        <strain evidence="3">NAU3</strain>
        <tissue evidence="3">Gut</tissue>
    </source>
</reference>